<dbReference type="Pfam" id="PF01757">
    <property type="entry name" value="Acyl_transf_3"/>
    <property type="match status" value="1"/>
</dbReference>
<keyword evidence="1" id="KW-0812">Transmembrane</keyword>
<dbReference type="RefSeq" id="WP_006749383.1">
    <property type="nucleotide sequence ID" value="NZ_ABLC01000001.1"/>
</dbReference>
<dbReference type="GO" id="GO:0000271">
    <property type="term" value="P:polysaccharide biosynthetic process"/>
    <property type="evidence" value="ECO:0007669"/>
    <property type="project" value="TreeGrafter"/>
</dbReference>
<evidence type="ECO:0000256" key="1">
    <source>
        <dbReference type="SAM" id="Phobius"/>
    </source>
</evidence>
<feature type="transmembrane region" description="Helical" evidence="1">
    <location>
        <begin position="12"/>
        <end position="30"/>
    </location>
</feature>
<dbReference type="AlphaFoldDB" id="B1F807"/>
<feature type="transmembrane region" description="Helical" evidence="1">
    <location>
        <begin position="36"/>
        <end position="55"/>
    </location>
</feature>
<gene>
    <name evidence="3" type="ORF">BamIOP4010DRAFT_0166</name>
</gene>
<protein>
    <submittedName>
        <fullName evidence="3">Acyltransferase 3</fullName>
    </submittedName>
</protein>
<evidence type="ECO:0000259" key="2">
    <source>
        <dbReference type="Pfam" id="PF01757"/>
    </source>
</evidence>
<sequence>MSANTRHQSIYLNIQCARALAALAVVAYHLRVLPSGQAGVDVFFVISGFIMACVAPYEGRDFLVKRLIRIVPLYWVTTLGIYAIALLRPHWLNTTTAAPDYLVKSLLFIPYVKENGHWGPLNLNGWTLEYEMLFYLVVAAALGCGRSRHAPAFAALTLALLCACVAAVDPSGATVPGHLGQPFVLEFGLGVAAHGVLQAGVAKRVGAPVWAAVVVAAIAAIPLLQMRYGTPEGFARVVLWGGPAFMLIVALVALDKWNWTSRSRIMAALGASSYSIYLIHPYVIGMAGKLAGLRADPRTGAGLGAAWAILGAACVCGYVCHVWIERPMLKALNRRFVRARGVAESST</sequence>
<proteinExistence type="predicted"/>
<dbReference type="EMBL" id="ABLC01000001">
    <property type="protein sequence ID" value="EDT06414.1"/>
    <property type="molecule type" value="Genomic_DNA"/>
</dbReference>
<dbReference type="PANTHER" id="PTHR23028">
    <property type="entry name" value="ACETYLTRANSFERASE"/>
    <property type="match status" value="1"/>
</dbReference>
<feature type="transmembrane region" description="Helical" evidence="1">
    <location>
        <begin position="234"/>
        <end position="254"/>
    </location>
</feature>
<dbReference type="Proteomes" id="UP000005463">
    <property type="component" value="Unassembled WGS sequence"/>
</dbReference>
<dbReference type="GO" id="GO:0016020">
    <property type="term" value="C:membrane"/>
    <property type="evidence" value="ECO:0007669"/>
    <property type="project" value="TreeGrafter"/>
</dbReference>
<keyword evidence="3" id="KW-0012">Acyltransferase</keyword>
<keyword evidence="1" id="KW-0472">Membrane</keyword>
<evidence type="ECO:0000313" key="3">
    <source>
        <dbReference type="EMBL" id="EDT06414.1"/>
    </source>
</evidence>
<dbReference type="PATRIC" id="fig|396596.7.peg.8007"/>
<feature type="transmembrane region" description="Helical" evidence="1">
    <location>
        <begin position="209"/>
        <end position="228"/>
    </location>
</feature>
<feature type="transmembrane region" description="Helical" evidence="1">
    <location>
        <begin position="123"/>
        <end position="143"/>
    </location>
</feature>
<keyword evidence="1" id="KW-1133">Transmembrane helix</keyword>
<dbReference type="InterPro" id="IPR050879">
    <property type="entry name" value="Acyltransferase_3"/>
</dbReference>
<accession>B1F807</accession>
<keyword evidence="3" id="KW-0808">Transferase</keyword>
<feature type="transmembrane region" description="Helical" evidence="1">
    <location>
        <begin position="150"/>
        <end position="168"/>
    </location>
</feature>
<reference evidence="3 4" key="1">
    <citation type="submission" date="2008-03" db="EMBL/GenBank/DDBJ databases">
        <title>Sequencing of the draft genome and assembly of Burkholderia ambifaria IOP40-10.</title>
        <authorList>
            <consortium name="US DOE Joint Genome Institute (JGI-PGF)"/>
            <person name="Copeland A."/>
            <person name="Lucas S."/>
            <person name="Lapidus A."/>
            <person name="Glavina del Rio T."/>
            <person name="Dalin E."/>
            <person name="Tice H."/>
            <person name="Bruce D."/>
            <person name="Goodwin L."/>
            <person name="Pitluck S."/>
            <person name="Larimer F."/>
            <person name="Land M.L."/>
            <person name="Hauser L."/>
            <person name="Tiedje J."/>
            <person name="Richardson P."/>
        </authorList>
    </citation>
    <scope>NUCLEOTIDE SEQUENCE [LARGE SCALE GENOMIC DNA]</scope>
    <source>
        <strain evidence="3 4">IOP40-10</strain>
    </source>
</reference>
<dbReference type="InterPro" id="IPR002656">
    <property type="entry name" value="Acyl_transf_3_dom"/>
</dbReference>
<comment type="caution">
    <text evidence="3">The sequence shown here is derived from an EMBL/GenBank/DDBJ whole genome shotgun (WGS) entry which is preliminary data.</text>
</comment>
<evidence type="ECO:0000313" key="4">
    <source>
        <dbReference type="Proteomes" id="UP000005463"/>
    </source>
</evidence>
<organism evidence="3 4">
    <name type="scientific">Burkholderia ambifaria IOP40-10</name>
    <dbReference type="NCBI Taxonomy" id="396596"/>
    <lineage>
        <taxon>Bacteria</taxon>
        <taxon>Pseudomonadati</taxon>
        <taxon>Pseudomonadota</taxon>
        <taxon>Betaproteobacteria</taxon>
        <taxon>Burkholderiales</taxon>
        <taxon>Burkholderiaceae</taxon>
        <taxon>Burkholderia</taxon>
        <taxon>Burkholderia cepacia complex</taxon>
    </lineage>
</organism>
<feature type="domain" description="Acyltransferase 3" evidence="2">
    <location>
        <begin position="13"/>
        <end position="313"/>
    </location>
</feature>
<feature type="transmembrane region" description="Helical" evidence="1">
    <location>
        <begin position="67"/>
        <end position="87"/>
    </location>
</feature>
<feature type="transmembrane region" description="Helical" evidence="1">
    <location>
        <begin position="266"/>
        <end position="284"/>
    </location>
</feature>
<feature type="transmembrane region" description="Helical" evidence="1">
    <location>
        <begin position="180"/>
        <end position="197"/>
    </location>
</feature>
<dbReference type="GO" id="GO:0016747">
    <property type="term" value="F:acyltransferase activity, transferring groups other than amino-acyl groups"/>
    <property type="evidence" value="ECO:0007669"/>
    <property type="project" value="InterPro"/>
</dbReference>
<dbReference type="PANTHER" id="PTHR23028:SF131">
    <property type="entry name" value="BLR2367 PROTEIN"/>
    <property type="match status" value="1"/>
</dbReference>
<feature type="transmembrane region" description="Helical" evidence="1">
    <location>
        <begin position="304"/>
        <end position="324"/>
    </location>
</feature>
<name>B1F807_9BURK</name>